<dbReference type="InterPro" id="IPR000477">
    <property type="entry name" value="RT_dom"/>
</dbReference>
<dbReference type="InterPro" id="IPR012337">
    <property type="entry name" value="RNaseH-like_sf"/>
</dbReference>
<keyword evidence="5" id="KW-1185">Reference proteome</keyword>
<organism evidence="2">
    <name type="scientific">Cladocopium goreaui</name>
    <dbReference type="NCBI Taxonomy" id="2562237"/>
    <lineage>
        <taxon>Eukaryota</taxon>
        <taxon>Sar</taxon>
        <taxon>Alveolata</taxon>
        <taxon>Dinophyceae</taxon>
        <taxon>Suessiales</taxon>
        <taxon>Symbiodiniaceae</taxon>
        <taxon>Cladocopium</taxon>
    </lineage>
</organism>
<dbReference type="SUPFAM" id="SSF53098">
    <property type="entry name" value="Ribonuclease H-like"/>
    <property type="match status" value="1"/>
</dbReference>
<dbReference type="PROSITE" id="PS50879">
    <property type="entry name" value="RNASE_H_1"/>
    <property type="match status" value="1"/>
</dbReference>
<dbReference type="GO" id="GO:0004523">
    <property type="term" value="F:RNA-DNA hybrid ribonuclease activity"/>
    <property type="evidence" value="ECO:0007669"/>
    <property type="project" value="InterPro"/>
</dbReference>
<dbReference type="InterPro" id="IPR002156">
    <property type="entry name" value="RNaseH_domain"/>
</dbReference>
<name>A0A9P1BGZ9_9DINO</name>
<dbReference type="Gene3D" id="3.30.420.10">
    <property type="entry name" value="Ribonuclease H-like superfamily/Ribonuclease H"/>
    <property type="match status" value="1"/>
</dbReference>
<evidence type="ECO:0000313" key="5">
    <source>
        <dbReference type="Proteomes" id="UP001152797"/>
    </source>
</evidence>
<gene>
    <name evidence="2" type="ORF">C1SCF055_LOCUS1142</name>
</gene>
<evidence type="ECO:0000313" key="3">
    <source>
        <dbReference type="EMBL" id="CAL1125945.1"/>
    </source>
</evidence>
<dbReference type="Proteomes" id="UP001152797">
    <property type="component" value="Unassembled WGS sequence"/>
</dbReference>
<sequence>MTCLRHQALPAGFADDDFGFHYVEPEAADAPLAQRRETTEAMTLQRKISSARSVGVVLDLVTVSDLDALHVATALHRLARLGGRGLAASTAVEALLKRLEDGTMEKLGAQAQVSLLWAAAKLSLGGPWLSRLGKALEVSDLSGHQLATAFYALARLESGGFPAQEFQDLVEQLHRELQRRQKALGPGGTSALDSILLADALAKLQIRDEPLFSSLATALLKHLEAKQLGVRELRHAASAFGQMGFVDKQLMAKMMGWLQTRLDHCSSSDLSALSFSFSRCLPAVPAGRAFFGALVPQLAARLERGEVSPQEATVFLVSFSQAHLLDDHAESLMRLAPLIEKSPNALNGHWMALLVPGISHLAKASLMEVLANRSSQLSTTLSPRQLARLAIGFGQGQLQSPKLWQSLTKEAMSKSGSFSAPDTLRLLAGLDAAKVNDRKLLKIFWARVAEKQAKYLAEELLALLQLWPRLPPELRSDELPRDLMKHLRTRLEKGTKGLGWVCPGELAVELLEWLPSSRRLTGRPLDLRLLRAMLLQLPRQLRSGPETRQRLLSALTTDPELWSKARSELLPDEKFHRALGKICQDLQSDDGWRDAVELVFSCAQLGVDSRELQKLLQQLLQEPLQLAQSAKVCWACAELGVLSKEAEKLLQVADGDTQDALSWLRLSWASLVLQRPLPLERVTDLPGEVLMQQMSPSDLRPLQQLAWHSQQHLGLSSTWSDAMLGAGPLVPRTAKTAGSAGGSMPSQTDAEKLLSSLLQNLRVPHVVASSKAVPGNIYRVPLWFPAANAVLDLSTSSDRLISGKYSGTARMRRRQLQEAGLRVHDFDVAQLRGASHVTQLCVLEAAYLEEEPLHGIMLDLTKAFNMLPRFPLWVALRALNFPEGVLRAWVGFVSGQVRRFRVRQSVGDGLVSCRGLPEGCALSVFGMVIVDWLLDEWLKRVHPTVVLQAFVDDWGVLFRVIESFQGIWTAIMEFTSLMDLTLDMRKTKVWSTTSEARGKLRDTTLQVAYAARNLGAHQNFTRHCWNSVLQARLKTMPDVWSRLRASLSPYVAKVRAVVQFGWPRALHGISVVHLGLSHFKVLRTGAMRGLRADRKGANPLLHLSTNGMHVDPEGWTFLQTVRDARDMGGFEQMERFLALFASKDLDLPKNGPTAVLLTRLEKVGWSVGTNGLVQDRFGSFSVFGVSWDEFVLRARLAWGTVLSLHVGHRPSFQGIELADLGELQKALKQFGPLDLVYLRCHLDGTLFTQNGRARFRQDVTDKDGFYHRAWTCPYFADCRAHLTQEQLDLVPSLPRCLSEHGWPVILPEWEVLAGWFSGGNGFHQLSSFELPRALHDQFVDVFVDGTAAFPKEAKLRYAAWVVTCAPGGPGTLDNQVVAGGHVRGLVQSPYRAELSAVHAALQWAADQHIKVRIWGDCQGVCQGVRRLLRGGRVKTNGPHSDLWQAIRTLLDGIDASDVVVCKVMSHGDVKQATSPLEE</sequence>
<proteinExistence type="predicted"/>
<dbReference type="InterPro" id="IPR036397">
    <property type="entry name" value="RNaseH_sf"/>
</dbReference>
<evidence type="ECO:0000313" key="2">
    <source>
        <dbReference type="EMBL" id="CAI3972570.1"/>
    </source>
</evidence>
<dbReference type="EMBL" id="CAMXCT030000020">
    <property type="protein sequence ID" value="CAL4759882.1"/>
    <property type="molecule type" value="Genomic_DNA"/>
</dbReference>
<dbReference type="OrthoDB" id="423732at2759"/>
<dbReference type="EMBL" id="CAMXCT020000020">
    <property type="protein sequence ID" value="CAL1125945.1"/>
    <property type="molecule type" value="Genomic_DNA"/>
</dbReference>
<reference evidence="3" key="2">
    <citation type="submission" date="2024-04" db="EMBL/GenBank/DDBJ databases">
        <authorList>
            <person name="Chen Y."/>
            <person name="Shah S."/>
            <person name="Dougan E. K."/>
            <person name="Thang M."/>
            <person name="Chan C."/>
        </authorList>
    </citation>
    <scope>NUCLEOTIDE SEQUENCE [LARGE SCALE GENOMIC DNA]</scope>
</reference>
<protein>
    <submittedName>
        <fullName evidence="4">RAP domain-containing protein</fullName>
    </submittedName>
</protein>
<dbReference type="EMBL" id="CAMXCT010000020">
    <property type="protein sequence ID" value="CAI3972570.1"/>
    <property type="molecule type" value="Genomic_DNA"/>
</dbReference>
<feature type="domain" description="RNase H type-1" evidence="1">
    <location>
        <begin position="1335"/>
        <end position="1478"/>
    </location>
</feature>
<dbReference type="Pfam" id="PF00078">
    <property type="entry name" value="RVT_1"/>
    <property type="match status" value="1"/>
</dbReference>
<evidence type="ECO:0000313" key="4">
    <source>
        <dbReference type="EMBL" id="CAL4759882.1"/>
    </source>
</evidence>
<comment type="caution">
    <text evidence="2">The sequence shown here is derived from an EMBL/GenBank/DDBJ whole genome shotgun (WGS) entry which is preliminary data.</text>
</comment>
<accession>A0A9P1BGZ9</accession>
<dbReference type="GO" id="GO:0003676">
    <property type="term" value="F:nucleic acid binding"/>
    <property type="evidence" value="ECO:0007669"/>
    <property type="project" value="InterPro"/>
</dbReference>
<evidence type="ECO:0000259" key="1">
    <source>
        <dbReference type="PROSITE" id="PS50879"/>
    </source>
</evidence>
<reference evidence="2" key="1">
    <citation type="submission" date="2022-10" db="EMBL/GenBank/DDBJ databases">
        <authorList>
            <person name="Chen Y."/>
            <person name="Dougan E. K."/>
            <person name="Chan C."/>
            <person name="Rhodes N."/>
            <person name="Thang M."/>
        </authorList>
    </citation>
    <scope>NUCLEOTIDE SEQUENCE</scope>
</reference>